<proteinExistence type="predicted"/>
<dbReference type="AlphaFoldDB" id="A0A2N5UHE7"/>
<keyword evidence="1" id="KW-0732">Signal</keyword>
<gene>
    <name evidence="2" type="ORF">PCANC_10319</name>
    <name evidence="3" type="ORF">PCASD_11154</name>
</gene>
<evidence type="ECO:0000313" key="2">
    <source>
        <dbReference type="EMBL" id="PLW17949.1"/>
    </source>
</evidence>
<evidence type="ECO:0000313" key="5">
    <source>
        <dbReference type="Proteomes" id="UP000235392"/>
    </source>
</evidence>
<reference evidence="4 5" key="1">
    <citation type="submission" date="2017-11" db="EMBL/GenBank/DDBJ databases">
        <title>De novo assembly and phasing of dikaryotic genomes from two isolates of Puccinia coronata f. sp. avenae, the causal agent of oat crown rust.</title>
        <authorList>
            <person name="Miller M.E."/>
            <person name="Zhang Y."/>
            <person name="Omidvar V."/>
            <person name="Sperschneider J."/>
            <person name="Schwessinger B."/>
            <person name="Raley C."/>
            <person name="Palmer J.M."/>
            <person name="Garnica D."/>
            <person name="Upadhyaya N."/>
            <person name="Rathjen J."/>
            <person name="Taylor J.M."/>
            <person name="Park R.F."/>
            <person name="Dodds P.N."/>
            <person name="Hirsch C.D."/>
            <person name="Kianian S.F."/>
            <person name="Figueroa M."/>
        </authorList>
    </citation>
    <scope>NUCLEOTIDE SEQUENCE [LARGE SCALE GENOMIC DNA]</scope>
    <source>
        <strain evidence="2">12NC29</strain>
        <strain evidence="3">12SD80</strain>
    </source>
</reference>
<feature type="signal peptide" evidence="1">
    <location>
        <begin position="1"/>
        <end position="24"/>
    </location>
</feature>
<dbReference type="Proteomes" id="UP000235388">
    <property type="component" value="Unassembled WGS sequence"/>
</dbReference>
<protein>
    <submittedName>
        <fullName evidence="3">Uncharacterized protein</fullName>
    </submittedName>
</protein>
<evidence type="ECO:0000256" key="1">
    <source>
        <dbReference type="SAM" id="SignalP"/>
    </source>
</evidence>
<dbReference type="EMBL" id="PGCJ01000840">
    <property type="protein sequence ID" value="PLW17949.1"/>
    <property type="molecule type" value="Genomic_DNA"/>
</dbReference>
<feature type="chain" id="PRO_5015083875" evidence="1">
    <location>
        <begin position="25"/>
        <end position="178"/>
    </location>
</feature>
<comment type="caution">
    <text evidence="3">The sequence shown here is derived from an EMBL/GenBank/DDBJ whole genome shotgun (WGS) entry which is preliminary data.</text>
</comment>
<dbReference type="Proteomes" id="UP000235392">
    <property type="component" value="Unassembled WGS sequence"/>
</dbReference>
<evidence type="ECO:0000313" key="3">
    <source>
        <dbReference type="EMBL" id="PLW37171.1"/>
    </source>
</evidence>
<dbReference type="OrthoDB" id="2517611at2759"/>
<sequence length="178" mass="19569">MRLPTHQALITLLNAISLLVLTTGATPIRPEVLISGANPVKSETPGPFSAPLNNRKAFPGGFRPEALADQIDPGYIAALKKYYQMSPERQTRERAAIEKLNAPPNLEAKNQIAKLWDRIRRWFAQKRSPSNKVWDKTKAVGEASVAPVVSGLSLGIFGTWLACATTWIDGLTRIALFH</sequence>
<keyword evidence="4" id="KW-1185">Reference proteome</keyword>
<name>A0A2N5UHE7_9BASI</name>
<evidence type="ECO:0000313" key="4">
    <source>
        <dbReference type="Proteomes" id="UP000235388"/>
    </source>
</evidence>
<organism evidence="3 5">
    <name type="scientific">Puccinia coronata f. sp. avenae</name>
    <dbReference type="NCBI Taxonomy" id="200324"/>
    <lineage>
        <taxon>Eukaryota</taxon>
        <taxon>Fungi</taxon>
        <taxon>Dikarya</taxon>
        <taxon>Basidiomycota</taxon>
        <taxon>Pucciniomycotina</taxon>
        <taxon>Pucciniomycetes</taxon>
        <taxon>Pucciniales</taxon>
        <taxon>Pucciniaceae</taxon>
        <taxon>Puccinia</taxon>
    </lineage>
</organism>
<accession>A0A2N5UHE7</accession>
<dbReference type="EMBL" id="PGCI01000147">
    <property type="protein sequence ID" value="PLW37171.1"/>
    <property type="molecule type" value="Genomic_DNA"/>
</dbReference>